<dbReference type="Proteomes" id="UP000030960">
    <property type="component" value="Unassembled WGS sequence"/>
</dbReference>
<sequence length="98" mass="10318">MRVVILTGGILAAAGMETELVGTPAELVSALDRAPADIVGVQALRFRMLGNEKYAPYRAEWAYETGPELVRALDAHAGAGCGIVSLHTGCICFDGWQG</sequence>
<proteinExistence type="predicted"/>
<dbReference type="OrthoDB" id="109511at2"/>
<accession>A0A0B3SSY8</accession>
<reference evidence="1 2" key="1">
    <citation type="submission" date="2014-10" db="EMBL/GenBank/DDBJ databases">
        <title>Genome sequence of Ponticoccus sp. strain UMTAT08 isolated from clonal culture of toxic dinoflagellate Alexandrium tamiyavanichii.</title>
        <authorList>
            <person name="Gan H.Y."/>
            <person name="Muhd D.-D."/>
            <person name="Mohd Noor M.E."/>
            <person name="Yeong Y.S."/>
            <person name="Usup G."/>
        </authorList>
    </citation>
    <scope>NUCLEOTIDE SEQUENCE [LARGE SCALE GENOMIC DNA]</scope>
    <source>
        <strain evidence="1 2">UMTAT08</strain>
    </source>
</reference>
<keyword evidence="2" id="KW-1185">Reference proteome</keyword>
<evidence type="ECO:0000313" key="1">
    <source>
        <dbReference type="EMBL" id="KHQ53584.1"/>
    </source>
</evidence>
<gene>
    <name evidence="1" type="ORF">OA50_01571</name>
</gene>
<comment type="caution">
    <text evidence="1">The sequence shown here is derived from an EMBL/GenBank/DDBJ whole genome shotgun (WGS) entry which is preliminary data.</text>
</comment>
<evidence type="ECO:0000313" key="2">
    <source>
        <dbReference type="Proteomes" id="UP000030960"/>
    </source>
</evidence>
<evidence type="ECO:0008006" key="3">
    <source>
        <dbReference type="Google" id="ProtNLM"/>
    </source>
</evidence>
<organism evidence="1 2">
    <name type="scientific">Mameliella alba</name>
    <dbReference type="NCBI Taxonomy" id="561184"/>
    <lineage>
        <taxon>Bacteria</taxon>
        <taxon>Pseudomonadati</taxon>
        <taxon>Pseudomonadota</taxon>
        <taxon>Alphaproteobacteria</taxon>
        <taxon>Rhodobacterales</taxon>
        <taxon>Roseobacteraceae</taxon>
        <taxon>Mameliella</taxon>
    </lineage>
</organism>
<dbReference type="AlphaFoldDB" id="A0A0B3SSY8"/>
<name>A0A0B3SSY8_9RHOB</name>
<dbReference type="EMBL" id="JSUQ01000006">
    <property type="protein sequence ID" value="KHQ53584.1"/>
    <property type="molecule type" value="Genomic_DNA"/>
</dbReference>
<protein>
    <recommendedName>
        <fullName evidence="3">ThuA-like domain-containing protein</fullName>
    </recommendedName>
</protein>
<dbReference type="RefSeq" id="WP_052244361.1">
    <property type="nucleotide sequence ID" value="NZ_JSUQ01000006.1"/>
</dbReference>
<dbReference type="STRING" id="561184.SAMN05216376_101266"/>